<dbReference type="RefSeq" id="WP_009403655.1">
    <property type="nucleotide sequence ID" value="NZ_AMWJ02000002.1"/>
</dbReference>
<dbReference type="Gene3D" id="1.25.40.10">
    <property type="entry name" value="Tetratricopeptide repeat domain"/>
    <property type="match status" value="1"/>
</dbReference>
<keyword evidence="2" id="KW-1185">Reference proteome</keyword>
<protein>
    <submittedName>
        <fullName evidence="1">VWA domain-containing protein</fullName>
    </submittedName>
</protein>
<dbReference type="eggNOG" id="COG1729">
    <property type="taxonomic scope" value="Bacteria"/>
</dbReference>
<evidence type="ECO:0000313" key="2">
    <source>
        <dbReference type="Proteomes" id="UP000010448"/>
    </source>
</evidence>
<gene>
    <name evidence="1" type="ORF">CSV86_019495</name>
</gene>
<dbReference type="SUPFAM" id="SSF53300">
    <property type="entry name" value="vWA-like"/>
    <property type="match status" value="1"/>
</dbReference>
<dbReference type="PROSITE" id="PS50005">
    <property type="entry name" value="TPR"/>
    <property type="match status" value="1"/>
</dbReference>
<dbReference type="SUPFAM" id="SSF48452">
    <property type="entry name" value="TPR-like"/>
    <property type="match status" value="1"/>
</dbReference>
<dbReference type="InterPro" id="IPR036465">
    <property type="entry name" value="vWFA_dom_sf"/>
</dbReference>
<organism evidence="1 2">
    <name type="scientific">Pseudomonas bharatica CSV86</name>
    <dbReference type="NCBI Taxonomy" id="1005395"/>
    <lineage>
        <taxon>Bacteria</taxon>
        <taxon>Pseudomonadati</taxon>
        <taxon>Pseudomonadota</taxon>
        <taxon>Gammaproteobacteria</taxon>
        <taxon>Pseudomonadales</taxon>
        <taxon>Pseudomonadaceae</taxon>
        <taxon>Pseudomonas</taxon>
        <taxon>Pseudomonas bharatica</taxon>
    </lineage>
</organism>
<dbReference type="EMBL" id="AMWJ02000002">
    <property type="protein sequence ID" value="NNJ17209.1"/>
    <property type="molecule type" value="Genomic_DNA"/>
</dbReference>
<dbReference type="InterPro" id="IPR019734">
    <property type="entry name" value="TPR_rpt"/>
</dbReference>
<dbReference type="PANTHER" id="PTHR22550">
    <property type="entry name" value="SPORE GERMINATION PROTEIN"/>
    <property type="match status" value="1"/>
</dbReference>
<dbReference type="Gene3D" id="3.40.50.410">
    <property type="entry name" value="von Willebrand factor, type A domain"/>
    <property type="match status" value="1"/>
</dbReference>
<accession>L1LVY2</accession>
<dbReference type="InterPro" id="IPR011990">
    <property type="entry name" value="TPR-like_helical_dom_sf"/>
</dbReference>
<sequence>MDIDLAALHFLRPAWLWLLLPALLLPLLWQRQQRQRLHSVRIAAHLLRYLRLDGQQAKGVKPVHLACALLALGALGMAGPAWQQDRPDFLDDRAPLFIALDLSASMNTADIQPSRLEAARHKVHSLIERRRGAATGLIAYAGSAHLVMPATRDPALLDSYLQALSSPLIAQAGKDVAGVLDVTRQLLPAQNAPATLVLVTDGADDSQFATLQVPPSLQVLVLTAGNADGQPGGLDRKALEGLGKALDAPLGSLTANDDDLDWIEAHARRHFQNASADGEPLHWKDAGYWLCWPLLLIAFFCVRRGWSLNWSAALLLGLLLNAPDTRANPLVDAFLTPDQQGRWAFEHRRYPAAARHFQDLYWKGIAAYNAADYDLALSCFSRLHTAPAYFYIGNIQARRFKFDPAIAAYRQALVLQADFPQARDNLALALALQKDAESAGENAPDVKADQIAFDKPAGKDRGKAVQTPQAASDALWLDNLSTSPGQFLQRKFALQDAAREAP</sequence>
<name>L1LVY2_9PSED</name>
<dbReference type="OrthoDB" id="9807628at2"/>
<dbReference type="InterPro" id="IPR050768">
    <property type="entry name" value="UPF0353/GerABKA_families"/>
</dbReference>
<dbReference type="Proteomes" id="UP000010448">
    <property type="component" value="Unassembled WGS sequence"/>
</dbReference>
<proteinExistence type="predicted"/>
<dbReference type="SMART" id="SM00028">
    <property type="entry name" value="TPR"/>
    <property type="match status" value="1"/>
</dbReference>
<dbReference type="eggNOG" id="COG2304">
    <property type="taxonomic scope" value="Bacteria"/>
</dbReference>
<evidence type="ECO:0000313" key="1">
    <source>
        <dbReference type="EMBL" id="NNJ17209.1"/>
    </source>
</evidence>
<comment type="caution">
    <text evidence="1">The sequence shown here is derived from an EMBL/GenBank/DDBJ whole genome shotgun (WGS) entry which is preliminary data.</text>
</comment>
<dbReference type="SMART" id="SM00327">
    <property type="entry name" value="VWA"/>
    <property type="match status" value="1"/>
</dbReference>
<dbReference type="AlphaFoldDB" id="L1LVY2"/>
<dbReference type="PANTHER" id="PTHR22550:SF14">
    <property type="entry name" value="VWFA DOMAIN-CONTAINING PROTEIN"/>
    <property type="match status" value="1"/>
</dbReference>
<dbReference type="InterPro" id="IPR002035">
    <property type="entry name" value="VWF_A"/>
</dbReference>
<dbReference type="Pfam" id="PF13519">
    <property type="entry name" value="VWA_2"/>
    <property type="match status" value="1"/>
</dbReference>
<reference evidence="1 2" key="1">
    <citation type="journal article" date="2013" name="Genome Announc.">
        <title>Genome Sequence of Naphthalene-Degrading Soil Bacterium Pseudomonas putida CSV86.</title>
        <authorList>
            <person name="Phale P.S."/>
            <person name="Paliwal V."/>
            <person name="Raju S.C."/>
            <person name="Modak A."/>
            <person name="Purohit H.J."/>
        </authorList>
    </citation>
    <scope>NUCLEOTIDE SEQUENCE [LARGE SCALE GENOMIC DNA]</scope>
    <source>
        <strain evidence="1 2">CSV86</strain>
    </source>
</reference>